<dbReference type="EMBL" id="RPFW01000003">
    <property type="protein sequence ID" value="TVZ04502.1"/>
    <property type="molecule type" value="Genomic_DNA"/>
</dbReference>
<accession>A0A6P2BZF7</accession>
<evidence type="ECO:0000313" key="3">
    <source>
        <dbReference type="Proteomes" id="UP000460272"/>
    </source>
</evidence>
<gene>
    <name evidence="2" type="ORF">EAS64_19275</name>
</gene>
<dbReference type="InterPro" id="IPR032710">
    <property type="entry name" value="NTF2-like_dom_sf"/>
</dbReference>
<dbReference type="RefSeq" id="WP_145854524.1">
    <property type="nucleotide sequence ID" value="NZ_RPFW01000003.1"/>
</dbReference>
<keyword evidence="3" id="KW-1185">Reference proteome</keyword>
<organism evidence="2 3">
    <name type="scientific">Trebonia kvetii</name>
    <dbReference type="NCBI Taxonomy" id="2480626"/>
    <lineage>
        <taxon>Bacteria</taxon>
        <taxon>Bacillati</taxon>
        <taxon>Actinomycetota</taxon>
        <taxon>Actinomycetes</taxon>
        <taxon>Streptosporangiales</taxon>
        <taxon>Treboniaceae</taxon>
        <taxon>Trebonia</taxon>
    </lineage>
</organism>
<dbReference type="Pfam" id="PF13577">
    <property type="entry name" value="SnoaL_4"/>
    <property type="match status" value="1"/>
</dbReference>
<dbReference type="SUPFAM" id="SSF54427">
    <property type="entry name" value="NTF2-like"/>
    <property type="match status" value="1"/>
</dbReference>
<name>A0A6P2BZF7_9ACTN</name>
<evidence type="ECO:0000313" key="2">
    <source>
        <dbReference type="EMBL" id="TVZ04502.1"/>
    </source>
</evidence>
<dbReference type="Gene3D" id="3.10.450.50">
    <property type="match status" value="1"/>
</dbReference>
<reference evidence="2 3" key="1">
    <citation type="submission" date="2018-11" db="EMBL/GenBank/DDBJ databases">
        <title>Trebonia kvetii gen.nov., sp.nov., a novel acidophilic actinobacterium, and proposal of the new actinobacterial family Treboniaceae fam. nov.</title>
        <authorList>
            <person name="Rapoport D."/>
            <person name="Sagova-Mareckova M."/>
            <person name="Sedlacek I."/>
            <person name="Provaznik J."/>
            <person name="Kralova S."/>
            <person name="Pavlinic D."/>
            <person name="Benes V."/>
            <person name="Kopecky J."/>
        </authorList>
    </citation>
    <scope>NUCLEOTIDE SEQUENCE [LARGE SCALE GENOMIC DNA]</scope>
    <source>
        <strain evidence="2 3">15Tr583</strain>
    </source>
</reference>
<proteinExistence type="predicted"/>
<dbReference type="InterPro" id="IPR037401">
    <property type="entry name" value="SnoaL-like"/>
</dbReference>
<dbReference type="AlphaFoldDB" id="A0A6P2BZF7"/>
<feature type="domain" description="SnoaL-like" evidence="1">
    <location>
        <begin position="13"/>
        <end position="150"/>
    </location>
</feature>
<dbReference type="OrthoDB" id="3691516at2"/>
<evidence type="ECO:0000259" key="1">
    <source>
        <dbReference type="Pfam" id="PF13577"/>
    </source>
</evidence>
<protein>
    <recommendedName>
        <fullName evidence="1">SnoaL-like domain-containing protein</fullName>
    </recommendedName>
</protein>
<dbReference type="Proteomes" id="UP000460272">
    <property type="component" value="Unassembled WGS sequence"/>
</dbReference>
<sequence>MSDALLAALAWRRALLRTEIDAVLADWAWHLDHGDYDAVAGLFTEDALFITGAVELRGRAAIKRRYAKRVVLRSTRHIYSGLRVSEDGGDADPGSPSGRWPTRVRARSTWVNYAVNEPAPVDDVGVYLVADFDDVLSWCDDERWRISERRIIPVFRDPARAPVAG</sequence>
<comment type="caution">
    <text evidence="2">The sequence shown here is derived from an EMBL/GenBank/DDBJ whole genome shotgun (WGS) entry which is preliminary data.</text>
</comment>